<reference evidence="4 5" key="1">
    <citation type="submission" date="2013-12" db="EMBL/GenBank/DDBJ databases">
        <title>Ecological redundancy of diverse viral populations within a natural community.</title>
        <authorList>
            <person name="Gregory A.C."/>
            <person name="LaButti K."/>
            <person name="Copeland A."/>
            <person name="Woyke T."/>
            <person name="Sullivan M.B."/>
        </authorList>
    </citation>
    <scope>NUCLEOTIDE SEQUENCE [LARGE SCALE GENOMIC DNA]</scope>
    <source>
        <strain evidence="1">Syn7803C43</strain>
        <strain evidence="2">Syn7803C98</strain>
        <strain evidence="3">Syn7803US88</strain>
    </source>
</reference>
<dbReference type="Proteomes" id="UP000185280">
    <property type="component" value="Segment"/>
</dbReference>
<evidence type="ECO:0000313" key="4">
    <source>
        <dbReference type="Proteomes" id="UP000185278"/>
    </source>
</evidence>
<proteinExistence type="predicted"/>
<protein>
    <submittedName>
        <fullName evidence="2">Uncharacterized protein</fullName>
    </submittedName>
</protein>
<gene>
    <name evidence="1" type="ORF">Syn7803C43_133</name>
    <name evidence="2" type="ORF">Syn7803C98_132</name>
    <name evidence="3" type="ORF">Syn7803US88_131</name>
</gene>
<accession>A0A0E3FA69</accession>
<dbReference type="EMBL" id="KJ019064">
    <property type="protein sequence ID" value="AIX22900.1"/>
    <property type="molecule type" value="Genomic_DNA"/>
</dbReference>
<evidence type="ECO:0000313" key="1">
    <source>
        <dbReference type="EMBL" id="AIX14528.1"/>
    </source>
</evidence>
<dbReference type="Proteomes" id="UP000185279">
    <property type="component" value="Segment"/>
</dbReference>
<dbReference type="EMBL" id="KJ019128">
    <property type="protein sequence ID" value="AIX38132.1"/>
    <property type="molecule type" value="Genomic_DNA"/>
</dbReference>
<evidence type="ECO:0000313" key="3">
    <source>
        <dbReference type="EMBL" id="AIX38132.1"/>
    </source>
</evidence>
<dbReference type="Proteomes" id="UP000185278">
    <property type="component" value="Segment"/>
</dbReference>
<evidence type="ECO:0000313" key="2">
    <source>
        <dbReference type="EMBL" id="AIX22900.1"/>
    </source>
</evidence>
<evidence type="ECO:0000313" key="5">
    <source>
        <dbReference type="Proteomes" id="UP000185279"/>
    </source>
</evidence>
<dbReference type="RefSeq" id="YP_007001861.1">
    <property type="nucleotide sequence ID" value="NC_019444.1"/>
</dbReference>
<organism evidence="2 4">
    <name type="scientific">Synechococcus phage ACG-2014c</name>
    <dbReference type="NCBI Taxonomy" id="1079998"/>
    <lineage>
        <taxon>Viruses</taxon>
        <taxon>Duplodnaviria</taxon>
        <taxon>Heunggongvirae</taxon>
        <taxon>Uroviricota</taxon>
        <taxon>Caudoviricetes</taxon>
        <taxon>Pantevenvirales</taxon>
        <taxon>Kyanoviridae</taxon>
        <taxon>Namakavirus</taxon>
        <taxon>Namakavirus smbcm6</taxon>
    </lineage>
</organism>
<sequence length="46" mass="5035">MKCKVKLFKAGTIFEEVMIARDYDDAKKVALARNPGATVMGVTAVF</sequence>
<dbReference type="EMBL" id="KJ019027">
    <property type="protein sequence ID" value="AIX14528.1"/>
    <property type="molecule type" value="Genomic_DNA"/>
</dbReference>
<dbReference type="OrthoDB" id="27553at10239"/>
<name>A0A0E3FA69_9CAUD</name>